<comment type="cofactor">
    <cofactor evidence="6">
        <name>[4Fe-4S] cluster</name>
        <dbReference type="ChEBI" id="CHEBI:49883"/>
    </cofactor>
    <text evidence="6">Binds 1 [4Fe-4S] cluster. The cluster is coordinated with 3 cysteines and an exchangeable S-adenosyl-L-methionine.</text>
</comment>
<dbReference type="SUPFAM" id="SSF102114">
    <property type="entry name" value="Radical SAM enzymes"/>
    <property type="match status" value="1"/>
</dbReference>
<keyword evidence="1" id="KW-0004">4Fe-4S</keyword>
<evidence type="ECO:0000256" key="2">
    <source>
        <dbReference type="ARBA" id="ARBA00022691"/>
    </source>
</evidence>
<dbReference type="CDD" id="cd01335">
    <property type="entry name" value="Radical_SAM"/>
    <property type="match status" value="1"/>
</dbReference>
<keyword evidence="5 6" id="KW-0411">Iron-sulfur</keyword>
<organism evidence="8 9">
    <name type="scientific">Candidatus Falkowbacteria bacterium GW2011_GWE1_38_31</name>
    <dbReference type="NCBI Taxonomy" id="1618638"/>
    <lineage>
        <taxon>Bacteria</taxon>
        <taxon>Candidatus Falkowiibacteriota</taxon>
    </lineage>
</organism>
<proteinExistence type="predicted"/>
<evidence type="ECO:0000256" key="3">
    <source>
        <dbReference type="ARBA" id="ARBA00022723"/>
    </source>
</evidence>
<dbReference type="GO" id="GO:0016829">
    <property type="term" value="F:lyase activity"/>
    <property type="evidence" value="ECO:0007669"/>
    <property type="project" value="UniProtKB-KW"/>
</dbReference>
<dbReference type="AlphaFoldDB" id="A0A0G0N1G2"/>
<evidence type="ECO:0000313" key="9">
    <source>
        <dbReference type="Proteomes" id="UP000034022"/>
    </source>
</evidence>
<evidence type="ECO:0000256" key="4">
    <source>
        <dbReference type="ARBA" id="ARBA00023004"/>
    </source>
</evidence>
<dbReference type="PROSITE" id="PS51918">
    <property type="entry name" value="RADICAL_SAM"/>
    <property type="match status" value="1"/>
</dbReference>
<feature type="binding site" evidence="6">
    <location>
        <position position="103"/>
    </location>
    <ligand>
        <name>[4Fe-4S] cluster</name>
        <dbReference type="ChEBI" id="CHEBI:49883"/>
        <note>4Fe-4S-S-AdoMet</note>
    </ligand>
</feature>
<feature type="domain" description="Radical SAM core" evidence="7">
    <location>
        <begin position="81"/>
        <end position="296"/>
    </location>
</feature>
<keyword evidence="3 6" id="KW-0479">Metal-binding</keyword>
<evidence type="ECO:0000256" key="6">
    <source>
        <dbReference type="PIRSR" id="PIRSR004869-50"/>
    </source>
</evidence>
<dbReference type="SFLD" id="SFLDS00029">
    <property type="entry name" value="Radical_SAM"/>
    <property type="match status" value="1"/>
</dbReference>
<dbReference type="InterPro" id="IPR013785">
    <property type="entry name" value="Aldolase_TIM"/>
</dbReference>
<gene>
    <name evidence="8" type="ORF">US91_C0002G0070</name>
</gene>
<evidence type="ECO:0000256" key="5">
    <source>
        <dbReference type="ARBA" id="ARBA00023014"/>
    </source>
</evidence>
<evidence type="ECO:0000256" key="1">
    <source>
        <dbReference type="ARBA" id="ARBA00022485"/>
    </source>
</evidence>
<keyword evidence="8" id="KW-0456">Lyase</keyword>
<evidence type="ECO:0000313" key="8">
    <source>
        <dbReference type="EMBL" id="KKQ70991.1"/>
    </source>
</evidence>
<evidence type="ECO:0000259" key="7">
    <source>
        <dbReference type="PROSITE" id="PS51918"/>
    </source>
</evidence>
<dbReference type="InterPro" id="IPR027596">
    <property type="entry name" value="AmmeMemoSam_rS"/>
</dbReference>
<keyword evidence="4 6" id="KW-0408">Iron</keyword>
<feature type="binding site" evidence="6">
    <location>
        <position position="96"/>
    </location>
    <ligand>
        <name>[4Fe-4S] cluster</name>
        <dbReference type="ChEBI" id="CHEBI:49883"/>
        <note>4Fe-4S-S-AdoMet</note>
    </ligand>
</feature>
<dbReference type="InterPro" id="IPR058240">
    <property type="entry name" value="rSAM_sf"/>
</dbReference>
<accession>A0A0G0N1G2</accession>
<feature type="binding site" evidence="6">
    <location>
        <position position="100"/>
    </location>
    <ligand>
        <name>[4Fe-4S] cluster</name>
        <dbReference type="ChEBI" id="CHEBI:49883"/>
        <note>4Fe-4S-S-AdoMet</note>
    </ligand>
</feature>
<dbReference type="InterPro" id="IPR034457">
    <property type="entry name" value="Organic_radical-activating"/>
</dbReference>
<keyword evidence="2 6" id="KW-0949">S-adenosyl-L-methionine</keyword>
<reference evidence="8 9" key="1">
    <citation type="journal article" date="2015" name="Nature">
        <title>rRNA introns, odd ribosomes, and small enigmatic genomes across a large radiation of phyla.</title>
        <authorList>
            <person name="Brown C.T."/>
            <person name="Hug L.A."/>
            <person name="Thomas B.C."/>
            <person name="Sharon I."/>
            <person name="Castelle C.J."/>
            <person name="Singh A."/>
            <person name="Wilkins M.J."/>
            <person name="Williams K.H."/>
            <person name="Banfield J.F."/>
        </authorList>
    </citation>
    <scope>NUCLEOTIDE SEQUENCE [LARGE SCALE GENOMIC DNA]</scope>
</reference>
<dbReference type="Pfam" id="PF04055">
    <property type="entry name" value="Radical_SAM"/>
    <property type="match status" value="1"/>
</dbReference>
<dbReference type="GO" id="GO:0046872">
    <property type="term" value="F:metal ion binding"/>
    <property type="evidence" value="ECO:0007669"/>
    <property type="project" value="UniProtKB-KW"/>
</dbReference>
<dbReference type="InterPro" id="IPR016431">
    <property type="entry name" value="Pyrv-formate_lyase-activ_prd"/>
</dbReference>
<dbReference type="NCBIfam" id="TIGR04337">
    <property type="entry name" value="AmmeMemoSam_rS"/>
    <property type="match status" value="1"/>
</dbReference>
<dbReference type="PIRSF" id="PIRSF004869">
    <property type="entry name" value="PflX_prd"/>
    <property type="match status" value="1"/>
</dbReference>
<dbReference type="PANTHER" id="PTHR30352">
    <property type="entry name" value="PYRUVATE FORMATE-LYASE-ACTIVATING ENZYME"/>
    <property type="match status" value="1"/>
</dbReference>
<keyword evidence="8" id="KW-0670">Pyruvate</keyword>
<dbReference type="GO" id="GO:0051539">
    <property type="term" value="F:4 iron, 4 sulfur cluster binding"/>
    <property type="evidence" value="ECO:0007669"/>
    <property type="project" value="UniProtKB-KW"/>
</dbReference>
<dbReference type="Gene3D" id="3.20.20.70">
    <property type="entry name" value="Aldolase class I"/>
    <property type="match status" value="1"/>
</dbReference>
<protein>
    <submittedName>
        <fullName evidence="8">Pyruvate-formate-lyase-activating enzyme</fullName>
    </submittedName>
</protein>
<dbReference type="Proteomes" id="UP000034022">
    <property type="component" value="Unassembled WGS sequence"/>
</dbReference>
<dbReference type="EMBL" id="LBUU01000002">
    <property type="protein sequence ID" value="KKQ70991.1"/>
    <property type="molecule type" value="Genomic_DNA"/>
</dbReference>
<dbReference type="PATRIC" id="fig|1618638.3.peg.290"/>
<dbReference type="InterPro" id="IPR007197">
    <property type="entry name" value="rSAM"/>
</dbReference>
<sequence>MIILVIMRDSKNFHMKEARFYKAEKNNSVKCFLCGHNCLINENQPGICNVRVNKGGKLYSFNYGYPVMQNIDPVEKIPLFHFMPGSLTYSLGNFGCNFKCDNCQNYSISQMENINERVEKADFVMPERIIEEAIGNDCQSVAYLKSEPTVNCEYALDIMRLAHANGLKNIWVSNGFMSKDCLSAILPYLDAVNVDLKSMDTDFYQHNCSAKLKPVLENLKILKQEQVHLEISTHIIPTLSDDSDMLCELAEFIAVELDADTPWHLAKFYPDLSWKLKNLPITGEDSIYQAYEIGKDAGLKYVYVGNIPGDQKENTYCPKCDELAIRRLGYNIERFDNNGRCVYCDRSLDIIE</sequence>
<name>A0A0G0N1G2_9BACT</name>
<comment type="caution">
    <text evidence="8">The sequence shown here is derived from an EMBL/GenBank/DDBJ whole genome shotgun (WGS) entry which is preliminary data.</text>
</comment>
<dbReference type="SFLD" id="SFLDG01101">
    <property type="entry name" value="Uncharacterised_Radical_SAM_Su"/>
    <property type="match status" value="1"/>
</dbReference>
<dbReference type="PANTHER" id="PTHR30352:SF5">
    <property type="entry name" value="PYRUVATE FORMATE-LYASE 1-ACTIVATING ENZYME"/>
    <property type="match status" value="1"/>
</dbReference>